<dbReference type="EMBL" id="CDMZ01002442">
    <property type="protein sequence ID" value="CEM42400.1"/>
    <property type="molecule type" value="Genomic_DNA"/>
</dbReference>
<feature type="signal peptide" evidence="5">
    <location>
        <begin position="1"/>
        <end position="20"/>
    </location>
</feature>
<feature type="repeat" description="ANK" evidence="3">
    <location>
        <begin position="333"/>
        <end position="365"/>
    </location>
</feature>
<dbReference type="VEuPathDB" id="CryptoDB:Cvel_26714"/>
<evidence type="ECO:0000256" key="3">
    <source>
        <dbReference type="PROSITE-ProRule" id="PRU00023"/>
    </source>
</evidence>
<dbReference type="SUPFAM" id="SSF48403">
    <property type="entry name" value="Ankyrin repeat"/>
    <property type="match status" value="1"/>
</dbReference>
<dbReference type="Pfam" id="PF12796">
    <property type="entry name" value="Ank_2"/>
    <property type="match status" value="3"/>
</dbReference>
<dbReference type="PROSITE" id="PS50297">
    <property type="entry name" value="ANK_REP_REGION"/>
    <property type="match status" value="8"/>
</dbReference>
<evidence type="ECO:0000256" key="5">
    <source>
        <dbReference type="SAM" id="SignalP"/>
    </source>
</evidence>
<evidence type="ECO:0000256" key="4">
    <source>
        <dbReference type="SAM" id="MobiDB-lite"/>
    </source>
</evidence>
<dbReference type="GO" id="GO:0004842">
    <property type="term" value="F:ubiquitin-protein transferase activity"/>
    <property type="evidence" value="ECO:0007669"/>
    <property type="project" value="TreeGrafter"/>
</dbReference>
<name>A0A0G4HED1_9ALVE</name>
<feature type="compositionally biased region" description="Basic and acidic residues" evidence="4">
    <location>
        <begin position="504"/>
        <end position="519"/>
    </location>
</feature>
<feature type="region of interest" description="Disordered" evidence="4">
    <location>
        <begin position="148"/>
        <end position="181"/>
    </location>
</feature>
<proteinExistence type="predicted"/>
<dbReference type="PRINTS" id="PR01415">
    <property type="entry name" value="ANKYRIN"/>
</dbReference>
<dbReference type="PANTHER" id="PTHR24171:SF9">
    <property type="entry name" value="ANKYRIN REPEAT DOMAIN-CONTAINING PROTEIN 39"/>
    <property type="match status" value="1"/>
</dbReference>
<organism evidence="6">
    <name type="scientific">Chromera velia CCMP2878</name>
    <dbReference type="NCBI Taxonomy" id="1169474"/>
    <lineage>
        <taxon>Eukaryota</taxon>
        <taxon>Sar</taxon>
        <taxon>Alveolata</taxon>
        <taxon>Colpodellida</taxon>
        <taxon>Chromeraceae</taxon>
        <taxon>Chromera</taxon>
    </lineage>
</organism>
<feature type="repeat" description="ANK" evidence="3">
    <location>
        <begin position="267"/>
        <end position="299"/>
    </location>
</feature>
<dbReference type="PROSITE" id="PS50088">
    <property type="entry name" value="ANK_REPEAT"/>
    <property type="match status" value="8"/>
</dbReference>
<dbReference type="InterPro" id="IPR002110">
    <property type="entry name" value="Ankyrin_rpt"/>
</dbReference>
<feature type="repeat" description="ANK" evidence="3">
    <location>
        <begin position="466"/>
        <end position="498"/>
    </location>
</feature>
<dbReference type="SMART" id="SM00248">
    <property type="entry name" value="ANK"/>
    <property type="match status" value="8"/>
</dbReference>
<reference evidence="6" key="1">
    <citation type="submission" date="2014-11" db="EMBL/GenBank/DDBJ databases">
        <authorList>
            <person name="Otto D Thomas"/>
            <person name="Naeem Raeece"/>
        </authorList>
    </citation>
    <scope>NUCLEOTIDE SEQUENCE</scope>
</reference>
<feature type="region of interest" description="Disordered" evidence="4">
    <location>
        <begin position="501"/>
        <end position="544"/>
    </location>
</feature>
<feature type="chain" id="PRO_5005191427" evidence="5">
    <location>
        <begin position="21"/>
        <end position="544"/>
    </location>
</feature>
<dbReference type="GO" id="GO:0085020">
    <property type="term" value="P:protein K6-linked ubiquitination"/>
    <property type="evidence" value="ECO:0007669"/>
    <property type="project" value="TreeGrafter"/>
</dbReference>
<dbReference type="InterPro" id="IPR036770">
    <property type="entry name" value="Ankyrin_rpt-contain_sf"/>
</dbReference>
<feature type="repeat" description="ANK" evidence="3">
    <location>
        <begin position="366"/>
        <end position="398"/>
    </location>
</feature>
<dbReference type="PANTHER" id="PTHR24171">
    <property type="entry name" value="ANKYRIN REPEAT DOMAIN-CONTAINING PROTEIN 39-RELATED"/>
    <property type="match status" value="1"/>
</dbReference>
<keyword evidence="2 3" id="KW-0040">ANK repeat</keyword>
<feature type="repeat" description="ANK" evidence="3">
    <location>
        <begin position="300"/>
        <end position="332"/>
    </location>
</feature>
<evidence type="ECO:0000256" key="2">
    <source>
        <dbReference type="ARBA" id="ARBA00023043"/>
    </source>
</evidence>
<dbReference type="AlphaFoldDB" id="A0A0G4HED1"/>
<protein>
    <submittedName>
        <fullName evidence="6">Uncharacterized protein</fullName>
    </submittedName>
</protein>
<feature type="repeat" description="ANK" evidence="3">
    <location>
        <begin position="234"/>
        <end position="266"/>
    </location>
</feature>
<evidence type="ECO:0000256" key="1">
    <source>
        <dbReference type="ARBA" id="ARBA00022737"/>
    </source>
</evidence>
<keyword evidence="5" id="KW-0732">Signal</keyword>
<dbReference type="PhylomeDB" id="A0A0G4HED1"/>
<evidence type="ECO:0000313" key="6">
    <source>
        <dbReference type="EMBL" id="CEM42400.1"/>
    </source>
</evidence>
<sequence>MLRAFPFFFALLWHSIGTRSEQVTTIFQDSAEDAGAVFGTSDGSVSLTVSILSVSVPVLKEGEWVERKSGNARGEYVDSPFGGDGEDEDWVEEEKTIAWEHNTLSIPTVLRHNQSSASSRSHWQSPRGQRFFVGPQLSESTASSFPPRFLEGISVPGMNRGTGGKKRGGKESKKEMTKLSRKKVHLEAYENESTDCKSDQSSGLFFAAFYGELDALHLLPKEELHDMELRYGSAQVTPLFAAAEQGHLHMVNFLLDSGADIEAASNKGLTPLYAATQMGQLKVVETLLDRGANPNAPTENGQTALHECAYKNFLEIMEVLVKGGGDLEAEATPRATPLMFAAQKGNVEAVDWLLKAGAVVDPKTTFNATPLQIASLKGHSGVVELLIKAGADLNAQDSIHQLTPLLAATESGSLESVKLLLQAGADANLKSKTGFSPLHKASELGHLSIVKALLNRGGPTEVRRRDQLTAMQLAAERGHNEIVQALSDAGADAQLLMKEIQSSRGRERDKGCSEGKEADCTGGAGEGSPSACQPSCQHSPRLAG</sequence>
<keyword evidence="1" id="KW-0677">Repeat</keyword>
<feature type="repeat" description="ANK" evidence="3">
    <location>
        <begin position="433"/>
        <end position="465"/>
    </location>
</feature>
<accession>A0A0G4HED1</accession>
<feature type="compositionally biased region" description="Basic and acidic residues" evidence="4">
    <location>
        <begin position="169"/>
        <end position="178"/>
    </location>
</feature>
<feature type="repeat" description="ANK" evidence="3">
    <location>
        <begin position="400"/>
        <end position="432"/>
    </location>
</feature>
<dbReference type="Gene3D" id="1.25.40.20">
    <property type="entry name" value="Ankyrin repeat-containing domain"/>
    <property type="match status" value="2"/>
</dbReference>
<gene>
    <name evidence="6" type="ORF">Cvel_26714</name>
</gene>